<dbReference type="OrthoDB" id="10306959at2759"/>
<dbReference type="Proteomes" id="UP000315496">
    <property type="component" value="Chromosome 2"/>
</dbReference>
<dbReference type="VEuPathDB" id="GiardiaDB:GMRT_12937"/>
<sequence>MTQDFTWLLTFVHSIADQYMLLTRIEFDQLVGKTRQMAEDADGTHGLDPLVTDALRWFLDLQVILSSNELDFDRLLDQPVEFIHLEARARYALCLLFIYCLRTQEMITGKTRSPLTHGAMAGIFQFLCDTLSWAANVNVIGEGCDIVPLYGSNSPSVLMLYDPVYLNTFMSYPGQSHNHTTITCSYDSFYNTFTHMSMLTRPLYRIAIQALSMVRSIEHLHVAEFVALKLIYDLPGTIAHEYITDDSNTVGFQRSPPVFSRNRNMGSRKLFRQHETMVMKAAGLFTAIGAIYGAAINRAFETLAKGDETGGKTDLSLILRDLAIILARSLYAAQGAYDSMTETVEVVLRWLKEQPNPGEETGTKPVPYVQDHEAVTYDAFFYVVSCLMIPVRDVCAYWSSDIGSFKYSYNELVLHSAELQAAISLLLHPTRSLEHVITSKADLIHFYDLFYRSLSYDFTQHVQERIRGGHDGSSSPAFKTNFHLVPLQPKIITKKPPFPLQMLCNTFFPSYADEDIIVLADDDTNVLHRPLDPEHLSKYTRQGNVLFVAEYIVHVLRAGLDPDGSYLVSLLQSAAQTDVEGLTGNCEAKMWIAIFRALYLLQYCISISLSLLTRVANKECVDVLQALHESTCQVHCCALSLITLERPTTPRILPPSIQKSFAAIHDSIAVRDNQAPIVQSVECGVYGTTTVVERICILVNLYCGTDPHAGFVLLDGLIDYCLLFEAQLPYVDCCLLLDAVLRVTPDVYKLYIVDRLMQLPALKVVALDVLACVVTDSHPPISMIVQHLFQLRDRSVRLYHFQPHDPCIKFLTHFQETEASDVEPSSIDELLLDEALLELERHEQYFINLLSTIEPDIIDHCVTALLPSYFSHQLVARISTGFRAVQNELGVVDLPAQQWIQIDEQALFGFRTDTKSDNLLILKALSRSLSGTTWITTAERIQEHLAGLPVFSGQYPLCVSSERATAEVITAILSAGWLGAYLTGAINMVPRDTHLLSILHTFLVFNDRVLPLERHVAGDYSTVVQTSTSKVTDRRGRQISLKFIRDFYSTTHLVVPFSYISCERYIRLRDALIQALNSFSSDAKLFREVEQMLTLTTSTESINVCLSHTADMLLSSTQRLDIQAEVRRDYCVCASMSMHILANSFRVLAIDVYSGAFLPKDVAEGLRLRPKSSDGTIWNEQLLYQYTTSFSRVDMPTLSNIVLLSGQNIKSLERPFDNTHKIMVTFLVHDLTLSEQDGLSLTPPENCPTPRELYMEAIVFYATCMIRKYYQNGQETDLPLRESLQIFTRLLANFIVLFFLHQSTSSSQTKDDTLGSGDKDLEAYDGDPLAILLNTLLLILHSFSKILVLSQELANCTSIWFVPMKNGTLNLFLYLLALFYRLHEAFRSELVREKQEHALLFVKLRHTLIETISGMVSSLIGNTAANIHTLSVLQGDIFRSNEDLVSNHGEMFAGTYAHTTDRSVMETLSSAQNAVASVLGVQGETGDETLMQNHRLHALSQIYQHSTRTGDISHGLVLSEGALCAASALCHRPLILTLQMLLSLYLDGTLPATTFESLMCYGMIPLKRADMPAFTKAICHTSGGIKLLTSLIRVSVTKLAQIEQPSRSPSVLAIPVALVYFASLSGDPILAALATDCLHLCFPTRSLLSKAHLAGFIDEALLLFQSLPPVTAANTSGSFVLWLRWAFVQAGGQLLPKIELTQYTAILVLQHFLAHANRAACIQRYEALTPAHSPNITLPPDYKTLSLPLLALYALERLATTPENAKVMLSHVTFERIRRLVQPDRIGVGLHSIFMGNTEVFIHETTEACFSTPAWGLCLLSCIGEANAERHRSYPLEFLIHNYANIWVIEERLLPKSREASQSDIAPEPSTPSRTSDMRLLPLFQEYYRIQSELVVLGLVTLHLGIWVESVGKDVFTSPEAGIISTLHSSRESRQGARMGVSSILSSLSEYFQLSEWRQNADLYLSDSLIQALRLNESALGEFIEALLARTGQAAIVAPSELAFRRLFYGEKCVDTMRTTQVGTSCFVSLNPSYQLTRSDSTDSPTTYRSLISQFAWENPALLHFVTLITTALQQQAPSPPLCPSFRLLLPRLLAYAFSCTPSYNVHRSVCGAITALSEAATSFSVIVNDVRSLLQCFSKYLDAPDMQEEIGTTICNLAASWPADNVGLLVHDILASLPPEAFSVPEAVLIAGALLLSMRSFKKAITILERLPEWRTNDNPVRFVIHRAQGTDVCSVVTYILSGLKDLETS</sequence>
<accession>A0A4Z1T7G4</accession>
<evidence type="ECO:0000313" key="1">
    <source>
        <dbReference type="EMBL" id="TNJ29087.1"/>
    </source>
</evidence>
<dbReference type="EMBL" id="VDLU01000002">
    <property type="protein sequence ID" value="TNJ29087.1"/>
    <property type="molecule type" value="Genomic_DNA"/>
</dbReference>
<protein>
    <submittedName>
        <fullName evidence="1">Uncharacterized protein</fullName>
    </submittedName>
</protein>
<keyword evidence="2" id="KW-1185">Reference proteome</keyword>
<gene>
    <name evidence="1" type="ORF">GMRT_12937</name>
</gene>
<evidence type="ECO:0000313" key="2">
    <source>
        <dbReference type="Proteomes" id="UP000315496"/>
    </source>
</evidence>
<proteinExistence type="predicted"/>
<comment type="caution">
    <text evidence="1">The sequence shown here is derived from an EMBL/GenBank/DDBJ whole genome shotgun (WGS) entry which is preliminary data.</text>
</comment>
<name>A0A4Z1T7G4_GIAMU</name>
<reference evidence="1 2" key="1">
    <citation type="submission" date="2019-05" db="EMBL/GenBank/DDBJ databases">
        <title>The compact genome of Giardia muris reveals important steps in the evolution of intestinal protozoan parasites.</title>
        <authorList>
            <person name="Xu F."/>
            <person name="Jimenez-Gonzalez A."/>
            <person name="Einarsson E."/>
            <person name="Astvaldsson A."/>
            <person name="Peirasmaki D."/>
            <person name="Eckmann L."/>
            <person name="Andersson J.O."/>
            <person name="Svard S.G."/>
            <person name="Jerlstrom-Hultqvist J."/>
        </authorList>
    </citation>
    <scope>NUCLEOTIDE SEQUENCE [LARGE SCALE GENOMIC DNA]</scope>
    <source>
        <strain evidence="1 2">Roberts-Thomson</strain>
    </source>
</reference>
<organism evidence="1 2">
    <name type="scientific">Giardia muris</name>
    <dbReference type="NCBI Taxonomy" id="5742"/>
    <lineage>
        <taxon>Eukaryota</taxon>
        <taxon>Metamonada</taxon>
        <taxon>Diplomonadida</taxon>
        <taxon>Hexamitidae</taxon>
        <taxon>Giardiinae</taxon>
        <taxon>Giardia</taxon>
    </lineage>
</organism>